<keyword evidence="10 12" id="KW-0472">Membrane</keyword>
<dbReference type="Pfam" id="PF17202">
    <property type="entry name" value="sCache_3_3"/>
    <property type="match status" value="1"/>
</dbReference>
<reference evidence="15 16" key="1">
    <citation type="submission" date="2019-03" db="EMBL/GenBank/DDBJ databases">
        <title>Genomic Encyclopedia of Type Strains, Phase IV (KMG-IV): sequencing the most valuable type-strain genomes for metagenomic binning, comparative biology and taxonomic classification.</title>
        <authorList>
            <person name="Goeker M."/>
        </authorList>
    </citation>
    <scope>NUCLEOTIDE SEQUENCE [LARGE SCALE GENOMIC DNA]</scope>
    <source>
        <strain evidence="15 16">DSM 18555</strain>
    </source>
</reference>
<dbReference type="SUPFAM" id="SSF103190">
    <property type="entry name" value="Sensory domain-like"/>
    <property type="match status" value="1"/>
</dbReference>
<evidence type="ECO:0000256" key="12">
    <source>
        <dbReference type="SAM" id="Phobius"/>
    </source>
</evidence>
<dbReference type="Gene3D" id="3.30.565.10">
    <property type="entry name" value="Histidine kinase-like ATPase, C-terminal domain"/>
    <property type="match status" value="1"/>
</dbReference>
<feature type="coiled-coil region" evidence="11">
    <location>
        <begin position="404"/>
        <end position="456"/>
    </location>
</feature>
<evidence type="ECO:0000256" key="10">
    <source>
        <dbReference type="ARBA" id="ARBA00023136"/>
    </source>
</evidence>
<dbReference type="GO" id="GO:0000155">
    <property type="term" value="F:phosphorelay sensor kinase activity"/>
    <property type="evidence" value="ECO:0007669"/>
    <property type="project" value="InterPro"/>
</dbReference>
<feature type="transmembrane region" description="Helical" evidence="12">
    <location>
        <begin position="339"/>
        <end position="359"/>
    </location>
</feature>
<evidence type="ECO:0000256" key="11">
    <source>
        <dbReference type="SAM" id="Coils"/>
    </source>
</evidence>
<dbReference type="InterPro" id="IPR003594">
    <property type="entry name" value="HATPase_dom"/>
</dbReference>
<dbReference type="InterPro" id="IPR033463">
    <property type="entry name" value="sCache_3"/>
</dbReference>
<protein>
    <recommendedName>
        <fullName evidence="3">histidine kinase</fullName>
        <ecNumber evidence="3">2.7.13.3</ecNumber>
    </recommendedName>
</protein>
<evidence type="ECO:0000256" key="2">
    <source>
        <dbReference type="ARBA" id="ARBA00004651"/>
    </source>
</evidence>
<dbReference type="InterPro" id="IPR036097">
    <property type="entry name" value="HisK_dim/P_sf"/>
</dbReference>
<dbReference type="InterPro" id="IPR029151">
    <property type="entry name" value="Sensor-like_sf"/>
</dbReference>
<dbReference type="EMBL" id="SNWF01000004">
    <property type="protein sequence ID" value="TDN93703.1"/>
    <property type="molecule type" value="Genomic_DNA"/>
</dbReference>
<evidence type="ECO:0000256" key="1">
    <source>
        <dbReference type="ARBA" id="ARBA00000085"/>
    </source>
</evidence>
<keyword evidence="4" id="KW-1003">Cell membrane</keyword>
<dbReference type="AlphaFoldDB" id="A0A4R6GFT3"/>
<dbReference type="EC" id="2.7.13.3" evidence="3"/>
<evidence type="ECO:0000256" key="9">
    <source>
        <dbReference type="ARBA" id="ARBA00022989"/>
    </source>
</evidence>
<evidence type="ECO:0000256" key="6">
    <source>
        <dbReference type="ARBA" id="ARBA00022679"/>
    </source>
</evidence>
<feature type="domain" description="HAMP" evidence="14">
    <location>
        <begin position="363"/>
        <end position="416"/>
    </location>
</feature>
<dbReference type="PANTHER" id="PTHR43065">
    <property type="entry name" value="SENSOR HISTIDINE KINASE"/>
    <property type="match status" value="1"/>
</dbReference>
<comment type="catalytic activity">
    <reaction evidence="1">
        <text>ATP + protein L-histidine = ADP + protein N-phospho-L-histidine.</text>
        <dbReference type="EC" id="2.7.13.3"/>
    </reaction>
</comment>
<dbReference type="Gene3D" id="1.10.287.130">
    <property type="match status" value="1"/>
</dbReference>
<keyword evidence="16" id="KW-1185">Reference proteome</keyword>
<dbReference type="Pfam" id="PF00512">
    <property type="entry name" value="HisKA"/>
    <property type="match status" value="1"/>
</dbReference>
<dbReference type="RefSeq" id="WP_112990413.1">
    <property type="nucleotide sequence ID" value="NZ_PTLZ01000001.1"/>
</dbReference>
<dbReference type="InterPro" id="IPR003660">
    <property type="entry name" value="HAMP_dom"/>
</dbReference>
<dbReference type="SUPFAM" id="SSF158472">
    <property type="entry name" value="HAMP domain-like"/>
    <property type="match status" value="1"/>
</dbReference>
<evidence type="ECO:0000256" key="4">
    <source>
        <dbReference type="ARBA" id="ARBA00022475"/>
    </source>
</evidence>
<feature type="domain" description="Histidine kinase" evidence="13">
    <location>
        <begin position="465"/>
        <end position="678"/>
    </location>
</feature>
<accession>A0A4R6GFT3</accession>
<name>A0A4R6GFT3_9BURK</name>
<dbReference type="OrthoDB" id="224978at2"/>
<dbReference type="Proteomes" id="UP000294737">
    <property type="component" value="Unassembled WGS sequence"/>
</dbReference>
<dbReference type="SMART" id="SM00304">
    <property type="entry name" value="HAMP"/>
    <property type="match status" value="1"/>
</dbReference>
<evidence type="ECO:0000256" key="3">
    <source>
        <dbReference type="ARBA" id="ARBA00012438"/>
    </source>
</evidence>
<evidence type="ECO:0000259" key="13">
    <source>
        <dbReference type="PROSITE" id="PS50109"/>
    </source>
</evidence>
<dbReference type="InterPro" id="IPR004358">
    <property type="entry name" value="Sig_transdc_His_kin-like_C"/>
</dbReference>
<dbReference type="SMART" id="SM00387">
    <property type="entry name" value="HATPase_c"/>
    <property type="match status" value="1"/>
</dbReference>
<keyword evidence="7 12" id="KW-0812">Transmembrane</keyword>
<dbReference type="InterPro" id="IPR036890">
    <property type="entry name" value="HATPase_C_sf"/>
</dbReference>
<keyword evidence="6" id="KW-0808">Transferase</keyword>
<keyword evidence="9 12" id="KW-1133">Transmembrane helix</keyword>
<dbReference type="InterPro" id="IPR005467">
    <property type="entry name" value="His_kinase_dom"/>
</dbReference>
<organism evidence="15 16">
    <name type="scientific">Herminiimonas fonticola</name>
    <dbReference type="NCBI Taxonomy" id="303380"/>
    <lineage>
        <taxon>Bacteria</taxon>
        <taxon>Pseudomonadati</taxon>
        <taxon>Pseudomonadota</taxon>
        <taxon>Betaproteobacteria</taxon>
        <taxon>Burkholderiales</taxon>
        <taxon>Oxalobacteraceae</taxon>
        <taxon>Herminiimonas</taxon>
    </lineage>
</organism>
<dbReference type="GO" id="GO:0005886">
    <property type="term" value="C:plasma membrane"/>
    <property type="evidence" value="ECO:0007669"/>
    <property type="project" value="UniProtKB-SubCell"/>
</dbReference>
<evidence type="ECO:0000256" key="7">
    <source>
        <dbReference type="ARBA" id="ARBA00022692"/>
    </source>
</evidence>
<dbReference type="PANTHER" id="PTHR43065:SF22">
    <property type="entry name" value="HISTIDINE KINASE"/>
    <property type="match status" value="1"/>
</dbReference>
<keyword evidence="5" id="KW-0597">Phosphoprotein</keyword>
<evidence type="ECO:0000259" key="14">
    <source>
        <dbReference type="PROSITE" id="PS50885"/>
    </source>
</evidence>
<dbReference type="PROSITE" id="PS50885">
    <property type="entry name" value="HAMP"/>
    <property type="match status" value="1"/>
</dbReference>
<dbReference type="PROSITE" id="PS50109">
    <property type="entry name" value="HIS_KIN"/>
    <property type="match status" value="1"/>
</dbReference>
<dbReference type="PRINTS" id="PR00344">
    <property type="entry name" value="BCTRLSENSOR"/>
</dbReference>
<comment type="subcellular location">
    <subcellularLocation>
        <location evidence="2">Cell membrane</location>
        <topology evidence="2">Multi-pass membrane protein</topology>
    </subcellularLocation>
</comment>
<evidence type="ECO:0000313" key="15">
    <source>
        <dbReference type="EMBL" id="TDN93703.1"/>
    </source>
</evidence>
<dbReference type="Pfam" id="PF02518">
    <property type="entry name" value="HATPase_c"/>
    <property type="match status" value="1"/>
</dbReference>
<comment type="caution">
    <text evidence="15">The sequence shown here is derived from an EMBL/GenBank/DDBJ whole genome shotgun (WGS) entry which is preliminary data.</text>
</comment>
<evidence type="ECO:0000256" key="5">
    <source>
        <dbReference type="ARBA" id="ARBA00022553"/>
    </source>
</evidence>
<sequence>MRGFVQRVFAMRFLGNTSVRTKLLLVALVPFLTVLPILFSLISYWGVAYYDRLLTFKVSSDLTVAHEYFIHVREKIGLDIASLGESHPFVMTVRDGDHASLQRMLMEKHEALELDFLNLLDTNGRVIASSNRMNGALGNSHANWPVVRASLEGTKATGIDIYSEDQLKQISDKVTRQAYLELVNTSNAAPTDKTAERSGMIIHSATPVRNADGSLLGVLEGGMLLNQNLGFVDTINSLVYADGSLPEGSAGTATLFIDDVRIATNVRLFGNKRALGTRASQIVRNHVLNDGRTWLDRAFVVHDWYISAYEPISDSFGNRVGMLYVGYLEKPFRNAKETAIALLATLFTLICIGGVYFSLRVARDIYGPLTSMNRTMTAVEQGNMHARTGGTQTRDELGSLSHHLDELLDTVQQQNEELKAWGDQLDRKVVERTIELEKTNKLLVQAQQQLVLAEKLAAIGEITAGVAHEINNPIAVLQGNLDVLRDALGAAAKPVQGELQLMDQQIHRINTIVTKLLQFASPGEFAGYVETISVNDVVTDSLVLVRHLLNQSNIEVVHNRYATFAVPINRGELQQVLINLFTNAIHAMKDGGKLTIETCDWQDENGTRGITIAVKDTGIGIKPEDMARVFDAFFTTKRQGGTGLGLSISYTLVARYGGTITVKSEPGAGTEFTVNLLA</sequence>
<feature type="transmembrane region" description="Helical" evidence="12">
    <location>
        <begin position="23"/>
        <end position="47"/>
    </location>
</feature>
<proteinExistence type="predicted"/>
<dbReference type="SUPFAM" id="SSF55874">
    <property type="entry name" value="ATPase domain of HSP90 chaperone/DNA topoisomerase II/histidine kinase"/>
    <property type="match status" value="1"/>
</dbReference>
<keyword evidence="11" id="KW-0175">Coiled coil</keyword>
<evidence type="ECO:0000256" key="8">
    <source>
        <dbReference type="ARBA" id="ARBA00022777"/>
    </source>
</evidence>
<dbReference type="SMART" id="SM00388">
    <property type="entry name" value="HisKA"/>
    <property type="match status" value="1"/>
</dbReference>
<keyword evidence="8" id="KW-0418">Kinase</keyword>
<dbReference type="CDD" id="cd00082">
    <property type="entry name" value="HisKA"/>
    <property type="match status" value="1"/>
</dbReference>
<evidence type="ECO:0000313" key="16">
    <source>
        <dbReference type="Proteomes" id="UP000294737"/>
    </source>
</evidence>
<dbReference type="Gene3D" id="6.10.340.10">
    <property type="match status" value="1"/>
</dbReference>
<dbReference type="SUPFAM" id="SSF47384">
    <property type="entry name" value="Homodimeric domain of signal transducing histidine kinase"/>
    <property type="match status" value="1"/>
</dbReference>
<dbReference type="InterPro" id="IPR003661">
    <property type="entry name" value="HisK_dim/P_dom"/>
</dbReference>
<gene>
    <name evidence="15" type="ORF">EV677_0233</name>
</gene>